<evidence type="ECO:0000313" key="3">
    <source>
        <dbReference type="Proteomes" id="UP000270649"/>
    </source>
</evidence>
<evidence type="ECO:0000259" key="1">
    <source>
        <dbReference type="Pfam" id="PF01551"/>
    </source>
</evidence>
<dbReference type="EMBL" id="REGC01000012">
    <property type="protein sequence ID" value="RMB57898.1"/>
    <property type="molecule type" value="Genomic_DNA"/>
</dbReference>
<accession>A0A3M0FZR3</accession>
<dbReference type="Gene3D" id="2.70.70.10">
    <property type="entry name" value="Glucose Permease (Domain IIA)"/>
    <property type="match status" value="1"/>
</dbReference>
<gene>
    <name evidence="2" type="ORF">D9543_08850</name>
</gene>
<evidence type="ECO:0000313" key="2">
    <source>
        <dbReference type="EMBL" id="RMB57898.1"/>
    </source>
</evidence>
<reference evidence="2 3" key="1">
    <citation type="submission" date="2018-10" db="EMBL/GenBank/DDBJ databases">
        <title>Corynebacterium macginleyi genome sequencing and assembly of the type strain and two clinical samples.</title>
        <authorList>
            <person name="Bernier A.-M."/>
            <person name="Bernard K."/>
        </authorList>
    </citation>
    <scope>NUCLEOTIDE SEQUENCE [LARGE SCALE GENOMIC DNA]</scope>
    <source>
        <strain evidence="2 3">NML 120205</strain>
    </source>
</reference>
<dbReference type="Proteomes" id="UP000270649">
    <property type="component" value="Unassembled WGS sequence"/>
</dbReference>
<organism evidence="2 3">
    <name type="scientific">Corynebacterium macginleyi</name>
    <dbReference type="NCBI Taxonomy" id="38290"/>
    <lineage>
        <taxon>Bacteria</taxon>
        <taxon>Bacillati</taxon>
        <taxon>Actinomycetota</taxon>
        <taxon>Actinomycetes</taxon>
        <taxon>Mycobacteriales</taxon>
        <taxon>Corynebacteriaceae</taxon>
        <taxon>Corynebacterium</taxon>
    </lineage>
</organism>
<sequence>MRSKVQRGAGRHRKIVTSQTTKGRIAVLTVAAGAVSTAGVGGATAANVESDHTASTTTKTQSVDYKLAADTSEVNNTPTGSSDTAPQVLNVAVAKPVTNLVDQLSKSIQASTDRAAEDLAARAPSVVSPALGAFTSGFGPRWGSFHSGVDIANAIGTPIFSVMDGIVIDSGPASGYGQWIRILHDDGTMTLYGHMQTLDVSVGERVLAGQKIAGMGSMGFSTGSHLHFEVHPNSGDAVDPQAWLAERGIQL</sequence>
<feature type="domain" description="M23ase beta-sheet core" evidence="1">
    <location>
        <begin position="145"/>
        <end position="240"/>
    </location>
</feature>
<protein>
    <submittedName>
        <fullName evidence="2">M23 family metallopeptidase</fullName>
    </submittedName>
</protein>
<dbReference type="RefSeq" id="WP_121928062.1">
    <property type="nucleotide sequence ID" value="NZ_JAACBY010000008.1"/>
</dbReference>
<dbReference type="InterPro" id="IPR011055">
    <property type="entry name" value="Dup_hybrid_motif"/>
</dbReference>
<dbReference type="InterPro" id="IPR050570">
    <property type="entry name" value="Cell_wall_metabolism_enzyme"/>
</dbReference>
<dbReference type="PANTHER" id="PTHR21666">
    <property type="entry name" value="PEPTIDASE-RELATED"/>
    <property type="match status" value="1"/>
</dbReference>
<dbReference type="Pfam" id="PF01551">
    <property type="entry name" value="Peptidase_M23"/>
    <property type="match status" value="1"/>
</dbReference>
<dbReference type="InterPro" id="IPR016047">
    <property type="entry name" value="M23ase_b-sheet_dom"/>
</dbReference>
<dbReference type="CDD" id="cd12797">
    <property type="entry name" value="M23_peptidase"/>
    <property type="match status" value="1"/>
</dbReference>
<name>A0A3M0FZR3_9CORY</name>
<dbReference type="GO" id="GO:0004222">
    <property type="term" value="F:metalloendopeptidase activity"/>
    <property type="evidence" value="ECO:0007669"/>
    <property type="project" value="TreeGrafter"/>
</dbReference>
<dbReference type="PANTHER" id="PTHR21666:SF270">
    <property type="entry name" value="MUREIN HYDROLASE ACTIVATOR ENVC"/>
    <property type="match status" value="1"/>
</dbReference>
<comment type="caution">
    <text evidence="2">The sequence shown here is derived from an EMBL/GenBank/DDBJ whole genome shotgun (WGS) entry which is preliminary data.</text>
</comment>
<proteinExistence type="predicted"/>
<dbReference type="AlphaFoldDB" id="A0A3M0FZR3"/>
<dbReference type="SUPFAM" id="SSF51261">
    <property type="entry name" value="Duplicated hybrid motif"/>
    <property type="match status" value="1"/>
</dbReference>